<dbReference type="PANTHER" id="PTHR43706:SF45">
    <property type="entry name" value="NADH DEHYDROGENASE-LIKE PROTEIN RV1812C"/>
    <property type="match status" value="1"/>
</dbReference>
<protein>
    <submittedName>
        <fullName evidence="7">NADH dehydrogenase-like protein SAV0941</fullName>
        <ecNumber evidence="7">1.6.99.-</ecNumber>
    </submittedName>
</protein>
<evidence type="ECO:0000256" key="2">
    <source>
        <dbReference type="ARBA" id="ARBA00022630"/>
    </source>
</evidence>
<proteinExistence type="inferred from homology"/>
<dbReference type="OrthoDB" id="9781621at2"/>
<evidence type="ECO:0000313" key="8">
    <source>
        <dbReference type="Proteomes" id="UP000255467"/>
    </source>
</evidence>
<comment type="similarity">
    <text evidence="1">Belongs to the NADH dehydrogenase family.</text>
</comment>
<feature type="domain" description="FAD/NAD(P)-binding" evidence="6">
    <location>
        <begin position="5"/>
        <end position="331"/>
    </location>
</feature>
<keyword evidence="4 7" id="KW-0560">Oxidoreductase</keyword>
<dbReference type="RefSeq" id="WP_039814536.1">
    <property type="nucleotide sequence ID" value="NZ_UGRY01000005.1"/>
</dbReference>
<evidence type="ECO:0000256" key="1">
    <source>
        <dbReference type="ARBA" id="ARBA00005272"/>
    </source>
</evidence>
<evidence type="ECO:0000256" key="4">
    <source>
        <dbReference type="ARBA" id="ARBA00023002"/>
    </source>
</evidence>
<name>A0A379JK23_9NOCA</name>
<dbReference type="InterPro" id="IPR023753">
    <property type="entry name" value="FAD/NAD-binding_dom"/>
</dbReference>
<evidence type="ECO:0000256" key="5">
    <source>
        <dbReference type="ARBA" id="ARBA00023027"/>
    </source>
</evidence>
<reference evidence="7 8" key="1">
    <citation type="submission" date="2018-06" db="EMBL/GenBank/DDBJ databases">
        <authorList>
            <consortium name="Pathogen Informatics"/>
            <person name="Doyle S."/>
        </authorList>
    </citation>
    <scope>NUCLEOTIDE SEQUENCE [LARGE SCALE GENOMIC DNA]</scope>
    <source>
        <strain evidence="7 8">NCTC1934</strain>
    </source>
</reference>
<evidence type="ECO:0000259" key="6">
    <source>
        <dbReference type="Pfam" id="PF07992"/>
    </source>
</evidence>
<keyword evidence="2" id="KW-0285">Flavoprotein</keyword>
<dbReference type="PRINTS" id="PR00368">
    <property type="entry name" value="FADPNR"/>
</dbReference>
<dbReference type="EC" id="1.6.99.-" evidence="7"/>
<keyword evidence="5" id="KW-0520">NAD</keyword>
<dbReference type="InterPro" id="IPR045024">
    <property type="entry name" value="NDH-2"/>
</dbReference>
<keyword evidence="8" id="KW-1185">Reference proteome</keyword>
<dbReference type="GO" id="GO:0003954">
    <property type="term" value="F:NADH dehydrogenase activity"/>
    <property type="evidence" value="ECO:0007669"/>
    <property type="project" value="InterPro"/>
</dbReference>
<dbReference type="Proteomes" id="UP000255467">
    <property type="component" value="Unassembled WGS sequence"/>
</dbReference>
<dbReference type="Gene3D" id="3.50.50.100">
    <property type="match status" value="1"/>
</dbReference>
<evidence type="ECO:0000256" key="3">
    <source>
        <dbReference type="ARBA" id="ARBA00022827"/>
    </source>
</evidence>
<evidence type="ECO:0000313" key="7">
    <source>
        <dbReference type="EMBL" id="SUD48825.1"/>
    </source>
</evidence>
<keyword evidence="3" id="KW-0274">FAD</keyword>
<dbReference type="AlphaFoldDB" id="A0A379JK23"/>
<dbReference type="PRINTS" id="PR00411">
    <property type="entry name" value="PNDRDTASEI"/>
</dbReference>
<organism evidence="7 8">
    <name type="scientific">Nocardia otitidiscaviarum</name>
    <dbReference type="NCBI Taxonomy" id="1823"/>
    <lineage>
        <taxon>Bacteria</taxon>
        <taxon>Bacillati</taxon>
        <taxon>Actinomycetota</taxon>
        <taxon>Actinomycetes</taxon>
        <taxon>Mycobacteriales</taxon>
        <taxon>Nocardiaceae</taxon>
        <taxon>Nocardia</taxon>
    </lineage>
</organism>
<dbReference type="Pfam" id="PF07992">
    <property type="entry name" value="Pyr_redox_2"/>
    <property type="match status" value="1"/>
</dbReference>
<dbReference type="InterPro" id="IPR036188">
    <property type="entry name" value="FAD/NAD-bd_sf"/>
</dbReference>
<dbReference type="STRING" id="1406858.GCA_000710895_07468"/>
<dbReference type="EMBL" id="UGRY01000005">
    <property type="protein sequence ID" value="SUD48825.1"/>
    <property type="molecule type" value="Genomic_DNA"/>
</dbReference>
<dbReference type="SUPFAM" id="SSF51905">
    <property type="entry name" value="FAD/NAD(P)-binding domain"/>
    <property type="match status" value="2"/>
</dbReference>
<sequence length="460" mass="49332">MTPARIVIVGSGFAGVECARTLERTLRPGEAEVTLVAPDDAALYLPLLPQVAAGVLTARAVSVSLRRVLRRTEIAPGMVVGVEPDARRCVVRRLRSGLEYALDYDHLVLTPGSITRVMDVPGLREYGFGMKTLAEAVYLRDHVLRQLDLAAVADTEAERRERSTFVAIGAGYAGTETAAVLNRLTKAAARQYFPRLDPTTVRWHLITHGDHIMPELGKRLGADAKRRLARREIDFRPGASAAEVTERSVTLTTGAVIPTRTVLWSAGVAPSPLAAHLGAETARGRVVAAADLTVPGLAGVWACGDAAAVPDLSTGGDAVCAPTAQHASRQGRRLARNLTATLRGAARTPYRHRDLGMVVDLGGRDALARPLGIGLRGVPAQFVTRAYHLLALRTVVARTRTVFDWTLHALAGDDFLRIGYTDRIAHTIGDFEQTGHYLSPPEVAAALARAAHPADGRRTQ</sequence>
<gene>
    <name evidence="7" type="ORF">NCTC1934_06162</name>
</gene>
<accession>A0A379JK23</accession>
<dbReference type="PANTHER" id="PTHR43706">
    <property type="entry name" value="NADH DEHYDROGENASE"/>
    <property type="match status" value="1"/>
</dbReference>